<sequence>MGKYKGAKAAQTNKIDQYTVPNPSLQEPTQKEQTHQGPATQALATAEKQAAIQEIRLALESKMVTIAINVNHLHLDLHKVAERVIGVEYDITTLQQEIKTLQATVVDQRGSEMQMEGHLEDTKGPLIGFSQRVEGPLTERLDCKYS</sequence>
<dbReference type="EMBL" id="JANPWB010000009">
    <property type="protein sequence ID" value="KAJ1149927.1"/>
    <property type="molecule type" value="Genomic_DNA"/>
</dbReference>
<dbReference type="AlphaFoldDB" id="A0AAV7RE88"/>
<evidence type="ECO:0000313" key="2">
    <source>
        <dbReference type="EMBL" id="KAJ1149927.1"/>
    </source>
</evidence>
<evidence type="ECO:0000256" key="1">
    <source>
        <dbReference type="SAM" id="MobiDB-lite"/>
    </source>
</evidence>
<feature type="region of interest" description="Disordered" evidence="1">
    <location>
        <begin position="1"/>
        <end position="45"/>
    </location>
</feature>
<gene>
    <name evidence="2" type="ORF">NDU88_002725</name>
</gene>
<name>A0AAV7RE88_PLEWA</name>
<proteinExistence type="predicted"/>
<comment type="caution">
    <text evidence="2">The sequence shown here is derived from an EMBL/GenBank/DDBJ whole genome shotgun (WGS) entry which is preliminary data.</text>
</comment>
<organism evidence="2 3">
    <name type="scientific">Pleurodeles waltl</name>
    <name type="common">Iberian ribbed newt</name>
    <dbReference type="NCBI Taxonomy" id="8319"/>
    <lineage>
        <taxon>Eukaryota</taxon>
        <taxon>Metazoa</taxon>
        <taxon>Chordata</taxon>
        <taxon>Craniata</taxon>
        <taxon>Vertebrata</taxon>
        <taxon>Euteleostomi</taxon>
        <taxon>Amphibia</taxon>
        <taxon>Batrachia</taxon>
        <taxon>Caudata</taxon>
        <taxon>Salamandroidea</taxon>
        <taxon>Salamandridae</taxon>
        <taxon>Pleurodelinae</taxon>
        <taxon>Pleurodeles</taxon>
    </lineage>
</organism>
<feature type="compositionally biased region" description="Polar residues" evidence="1">
    <location>
        <begin position="10"/>
        <end position="28"/>
    </location>
</feature>
<evidence type="ECO:0000313" key="3">
    <source>
        <dbReference type="Proteomes" id="UP001066276"/>
    </source>
</evidence>
<dbReference type="Proteomes" id="UP001066276">
    <property type="component" value="Chromosome 5"/>
</dbReference>
<accession>A0AAV7RE88</accession>
<reference evidence="2" key="1">
    <citation type="journal article" date="2022" name="bioRxiv">
        <title>Sequencing and chromosome-scale assembly of the giantPleurodeles waltlgenome.</title>
        <authorList>
            <person name="Brown T."/>
            <person name="Elewa A."/>
            <person name="Iarovenko S."/>
            <person name="Subramanian E."/>
            <person name="Araus A.J."/>
            <person name="Petzold A."/>
            <person name="Susuki M."/>
            <person name="Suzuki K.-i.T."/>
            <person name="Hayashi T."/>
            <person name="Toyoda A."/>
            <person name="Oliveira C."/>
            <person name="Osipova E."/>
            <person name="Leigh N.D."/>
            <person name="Simon A."/>
            <person name="Yun M.H."/>
        </authorList>
    </citation>
    <scope>NUCLEOTIDE SEQUENCE</scope>
    <source>
        <strain evidence="2">20211129_DDA</strain>
        <tissue evidence="2">Liver</tissue>
    </source>
</reference>
<protein>
    <submittedName>
        <fullName evidence="2">Uncharacterized protein</fullName>
    </submittedName>
</protein>
<keyword evidence="3" id="KW-1185">Reference proteome</keyword>